<sequence>MGKKIGYTHNWVEVAPSPYISCQKTSNAPKLETILEEGSENLNFLNMKLIYVLPVLLSFASYVLINNYVFF</sequence>
<evidence type="ECO:0000313" key="3">
    <source>
        <dbReference type="Proteomes" id="UP001291623"/>
    </source>
</evidence>
<evidence type="ECO:0008006" key="4">
    <source>
        <dbReference type="Google" id="ProtNLM"/>
    </source>
</evidence>
<dbReference type="PANTHER" id="PTHR36063">
    <property type="entry name" value="ARABIDOPSIS THALIANA GENOMIC DNA, CHROMOSOME 5, P1 CLONE:MOK16"/>
    <property type="match status" value="1"/>
</dbReference>
<keyword evidence="1" id="KW-0812">Transmembrane</keyword>
<dbReference type="EMBL" id="JAVYJV010000017">
    <property type="protein sequence ID" value="KAK4349424.1"/>
    <property type="molecule type" value="Genomic_DNA"/>
</dbReference>
<name>A0AAE1RC58_9SOLA</name>
<protein>
    <recommendedName>
        <fullName evidence="4">Transmembrane protein</fullName>
    </recommendedName>
</protein>
<dbReference type="Proteomes" id="UP001291623">
    <property type="component" value="Unassembled WGS sequence"/>
</dbReference>
<comment type="caution">
    <text evidence="2">The sequence shown here is derived from an EMBL/GenBank/DDBJ whole genome shotgun (WGS) entry which is preliminary data.</text>
</comment>
<keyword evidence="1" id="KW-1133">Transmembrane helix</keyword>
<evidence type="ECO:0000313" key="2">
    <source>
        <dbReference type="EMBL" id="KAK4349424.1"/>
    </source>
</evidence>
<dbReference type="PANTHER" id="PTHR36063:SF1">
    <property type="entry name" value="ARABIDOPSIS THALIANA GENOMIC DNA, CHROMOSOME 5, P1 CLONE:MOK16"/>
    <property type="match status" value="1"/>
</dbReference>
<reference evidence="2" key="1">
    <citation type="submission" date="2023-12" db="EMBL/GenBank/DDBJ databases">
        <title>Genome assembly of Anisodus tanguticus.</title>
        <authorList>
            <person name="Wang Y.-J."/>
        </authorList>
    </citation>
    <scope>NUCLEOTIDE SEQUENCE</scope>
    <source>
        <strain evidence="2">KB-2021</strain>
        <tissue evidence="2">Leaf</tissue>
    </source>
</reference>
<evidence type="ECO:0000256" key="1">
    <source>
        <dbReference type="SAM" id="Phobius"/>
    </source>
</evidence>
<keyword evidence="1" id="KW-0472">Membrane</keyword>
<keyword evidence="3" id="KW-1185">Reference proteome</keyword>
<organism evidence="2 3">
    <name type="scientific">Anisodus tanguticus</name>
    <dbReference type="NCBI Taxonomy" id="243964"/>
    <lineage>
        <taxon>Eukaryota</taxon>
        <taxon>Viridiplantae</taxon>
        <taxon>Streptophyta</taxon>
        <taxon>Embryophyta</taxon>
        <taxon>Tracheophyta</taxon>
        <taxon>Spermatophyta</taxon>
        <taxon>Magnoliopsida</taxon>
        <taxon>eudicotyledons</taxon>
        <taxon>Gunneridae</taxon>
        <taxon>Pentapetalae</taxon>
        <taxon>asterids</taxon>
        <taxon>lamiids</taxon>
        <taxon>Solanales</taxon>
        <taxon>Solanaceae</taxon>
        <taxon>Solanoideae</taxon>
        <taxon>Hyoscyameae</taxon>
        <taxon>Anisodus</taxon>
    </lineage>
</organism>
<dbReference type="AlphaFoldDB" id="A0AAE1RC58"/>
<accession>A0AAE1RC58</accession>
<proteinExistence type="predicted"/>
<feature type="transmembrane region" description="Helical" evidence="1">
    <location>
        <begin position="49"/>
        <end position="70"/>
    </location>
</feature>
<gene>
    <name evidence="2" type="ORF">RND71_032179</name>
</gene>